<proteinExistence type="predicted"/>
<keyword evidence="2" id="KW-0732">Signal</keyword>
<evidence type="ECO:0000313" key="3">
    <source>
        <dbReference type="EMBL" id="MFD1874008.1"/>
    </source>
</evidence>
<reference evidence="4" key="1">
    <citation type="journal article" date="2019" name="Int. J. Syst. Evol. Microbiol.">
        <title>The Global Catalogue of Microorganisms (GCM) 10K type strain sequencing project: providing services to taxonomists for standard genome sequencing and annotation.</title>
        <authorList>
            <consortium name="The Broad Institute Genomics Platform"/>
            <consortium name="The Broad Institute Genome Sequencing Center for Infectious Disease"/>
            <person name="Wu L."/>
            <person name="Ma J."/>
        </authorList>
    </citation>
    <scope>NUCLEOTIDE SEQUENCE [LARGE SCALE GENOMIC DNA]</scope>
    <source>
        <strain evidence="4">CGMCC 1.15795</strain>
    </source>
</reference>
<dbReference type="EMBL" id="JBHUFD010000005">
    <property type="protein sequence ID" value="MFD1874008.1"/>
    <property type="molecule type" value="Genomic_DNA"/>
</dbReference>
<comment type="caution">
    <text evidence="3">The sequence shown here is derived from an EMBL/GenBank/DDBJ whole genome shotgun (WGS) entry which is preliminary data.</text>
</comment>
<name>A0ABW4QWQ6_9BACT</name>
<dbReference type="RefSeq" id="WP_382315396.1">
    <property type="nucleotide sequence ID" value="NZ_JBHUFD010000005.1"/>
</dbReference>
<feature type="chain" id="PRO_5045182817" description="Serine protease" evidence="2">
    <location>
        <begin position="22"/>
        <end position="98"/>
    </location>
</feature>
<gene>
    <name evidence="3" type="ORF">ACFSDX_16300</name>
</gene>
<organism evidence="3 4">
    <name type="scientific">Hymenobacter bucti</name>
    <dbReference type="NCBI Taxonomy" id="1844114"/>
    <lineage>
        <taxon>Bacteria</taxon>
        <taxon>Pseudomonadati</taxon>
        <taxon>Bacteroidota</taxon>
        <taxon>Cytophagia</taxon>
        <taxon>Cytophagales</taxon>
        <taxon>Hymenobacteraceae</taxon>
        <taxon>Hymenobacter</taxon>
    </lineage>
</organism>
<evidence type="ECO:0000313" key="4">
    <source>
        <dbReference type="Proteomes" id="UP001597197"/>
    </source>
</evidence>
<feature type="region of interest" description="Disordered" evidence="1">
    <location>
        <begin position="20"/>
        <end position="98"/>
    </location>
</feature>
<keyword evidence="4" id="KW-1185">Reference proteome</keyword>
<sequence>MLRSFCLALLGLGLLATSATAQTTPTKAKTAAARPSTKAAVTRRTNRLNDAAESDKGQSGYAAPGEPITSPSHNGKNTPPYDGPAAAAPKGTTLAAPK</sequence>
<dbReference type="Proteomes" id="UP001597197">
    <property type="component" value="Unassembled WGS sequence"/>
</dbReference>
<feature type="compositionally biased region" description="Low complexity" evidence="1">
    <location>
        <begin position="83"/>
        <end position="98"/>
    </location>
</feature>
<feature type="signal peptide" evidence="2">
    <location>
        <begin position="1"/>
        <end position="21"/>
    </location>
</feature>
<evidence type="ECO:0008006" key="5">
    <source>
        <dbReference type="Google" id="ProtNLM"/>
    </source>
</evidence>
<evidence type="ECO:0000256" key="2">
    <source>
        <dbReference type="SAM" id="SignalP"/>
    </source>
</evidence>
<evidence type="ECO:0000256" key="1">
    <source>
        <dbReference type="SAM" id="MobiDB-lite"/>
    </source>
</evidence>
<protein>
    <recommendedName>
        <fullName evidence="5">Serine protease</fullName>
    </recommendedName>
</protein>
<accession>A0ABW4QWQ6</accession>
<feature type="compositionally biased region" description="Low complexity" evidence="1">
    <location>
        <begin position="20"/>
        <end position="40"/>
    </location>
</feature>